<dbReference type="GO" id="GO:0004475">
    <property type="term" value="F:mannose-1-phosphate guanylyltransferase (GTP) activity"/>
    <property type="evidence" value="ECO:0007669"/>
    <property type="project" value="UniProtKB-EC"/>
</dbReference>
<keyword evidence="6" id="KW-0342">GTP-binding</keyword>
<accession>A0A3B1E5G4</accession>
<evidence type="ECO:0000256" key="6">
    <source>
        <dbReference type="ARBA" id="ARBA00023134"/>
    </source>
</evidence>
<evidence type="ECO:0000256" key="7">
    <source>
        <dbReference type="ARBA" id="ARBA00047343"/>
    </source>
</evidence>
<evidence type="ECO:0000259" key="9">
    <source>
        <dbReference type="Pfam" id="PF01050"/>
    </source>
</evidence>
<dbReference type="Pfam" id="PF01050">
    <property type="entry name" value="MannoseP_isomer"/>
    <property type="match status" value="1"/>
</dbReference>
<evidence type="ECO:0000256" key="3">
    <source>
        <dbReference type="ARBA" id="ARBA00022679"/>
    </source>
</evidence>
<evidence type="ECO:0000313" key="11">
    <source>
        <dbReference type="EMBL" id="VAY87915.1"/>
    </source>
</evidence>
<protein>
    <recommendedName>
        <fullName evidence="2">mannose-1-phosphate guanylyltransferase</fullName>
        <ecNumber evidence="2">2.7.7.13</ecNumber>
    </recommendedName>
</protein>
<keyword evidence="5" id="KW-0547">Nucleotide-binding</keyword>
<dbReference type="NCBIfam" id="TIGR01479">
    <property type="entry name" value="GMP_PMI"/>
    <property type="match status" value="1"/>
</dbReference>
<evidence type="ECO:0000256" key="1">
    <source>
        <dbReference type="ARBA" id="ARBA00006115"/>
    </source>
</evidence>
<proteinExistence type="inferred from homology"/>
<keyword evidence="4 11" id="KW-0548">Nucleotidyltransferase</keyword>
<dbReference type="FunFam" id="3.90.550.10:FF:000046">
    <property type="entry name" value="Mannose-1-phosphate guanylyltransferase (GDP)"/>
    <property type="match status" value="1"/>
</dbReference>
<dbReference type="EMBL" id="UOYO01000038">
    <property type="protein sequence ID" value="VAY87915.1"/>
    <property type="molecule type" value="Genomic_DNA"/>
</dbReference>
<dbReference type="CDD" id="cd02509">
    <property type="entry name" value="GDP-M1P_Guanylyltransferase"/>
    <property type="match status" value="1"/>
</dbReference>
<evidence type="ECO:0000256" key="5">
    <source>
        <dbReference type="ARBA" id="ARBA00022741"/>
    </source>
</evidence>
<dbReference type="Pfam" id="PF00483">
    <property type="entry name" value="NTP_transferase"/>
    <property type="match status" value="1"/>
</dbReference>
<dbReference type="Gene3D" id="3.90.550.10">
    <property type="entry name" value="Spore Coat Polysaccharide Biosynthesis Protein SpsA, Chain A"/>
    <property type="match status" value="1"/>
</dbReference>
<organism evidence="11">
    <name type="scientific">hydrothermal vent metagenome</name>
    <dbReference type="NCBI Taxonomy" id="652676"/>
    <lineage>
        <taxon>unclassified sequences</taxon>
        <taxon>metagenomes</taxon>
        <taxon>ecological metagenomes</taxon>
    </lineage>
</organism>
<dbReference type="SUPFAM" id="SSF53448">
    <property type="entry name" value="Nucleotide-diphospho-sugar transferases"/>
    <property type="match status" value="1"/>
</dbReference>
<feature type="domain" description="Nucleotidyl transferase" evidence="8">
    <location>
        <begin position="3"/>
        <end position="307"/>
    </location>
</feature>
<dbReference type="Pfam" id="PF22640">
    <property type="entry name" value="ManC_GMP_beta-helix"/>
    <property type="match status" value="1"/>
</dbReference>
<dbReference type="InterPro" id="IPR029044">
    <property type="entry name" value="Nucleotide-diphossugar_trans"/>
</dbReference>
<dbReference type="GO" id="GO:0000271">
    <property type="term" value="P:polysaccharide biosynthetic process"/>
    <property type="evidence" value="ECO:0007669"/>
    <property type="project" value="InterPro"/>
</dbReference>
<dbReference type="GO" id="GO:0005525">
    <property type="term" value="F:GTP binding"/>
    <property type="evidence" value="ECO:0007669"/>
    <property type="project" value="UniProtKB-KW"/>
</dbReference>
<feature type="domain" description="Mannose-6-phosphate isomerase type II C-terminal" evidence="9">
    <location>
        <begin position="372"/>
        <end position="486"/>
    </location>
</feature>
<dbReference type="InterPro" id="IPR054566">
    <property type="entry name" value="ManC/GMP-like_b-helix"/>
</dbReference>
<evidence type="ECO:0000256" key="4">
    <source>
        <dbReference type="ARBA" id="ARBA00022695"/>
    </source>
</evidence>
<dbReference type="PANTHER" id="PTHR46390:SF1">
    <property type="entry name" value="MANNOSE-1-PHOSPHATE GUANYLYLTRANSFERASE"/>
    <property type="match status" value="1"/>
</dbReference>
<reference evidence="11" key="1">
    <citation type="submission" date="2018-10" db="EMBL/GenBank/DDBJ databases">
        <authorList>
            <person name="Aoki K."/>
        </authorList>
    </citation>
    <scope>NUCLEOTIDE SEQUENCE</scope>
</reference>
<dbReference type="PANTHER" id="PTHR46390">
    <property type="entry name" value="MANNOSE-1-PHOSPHATE GUANYLYLTRANSFERASE"/>
    <property type="match status" value="1"/>
</dbReference>
<dbReference type="InterPro" id="IPR001538">
    <property type="entry name" value="Man6P_isomerase-2_C"/>
</dbReference>
<gene>
    <name evidence="11" type="ORF">MNB_ARC-1_540</name>
</gene>
<sequence length="491" mass="55543">MINILLAGGSGTRLWPISRTLMPKQFVKLFDDKSLFQLVVESNSRLCNGQLIVSNTEQYFLALDQLEEMSNKDTKVSFDSSSLKNNNSKYLLEPIGRNTAPAIALACMSLDPEELVLVTPSDHLIKNEEEYRKVVQQAEQLALENNLVTFGITPTYAETGFGYIESEVLNVGSSLSYDLDVLSFKEKPDISIVNQYIGENKSLEDESLTLKYYWNSGMFCFKAGIFLEELKKYTPSIYDTCKIALKNAININNSTFKIQHSLMENIPSESIDYAVMEKSNKVKVIPSDINWSDMGSFDALYEELPKDKNGNTINENHISCDSKNNLIYGNDRKIATIGIEDTIIVDTGDALLISKKGSSQKVKQIVSKIGQDTQLHNIHLTGHRPWGTYTILEDSVGYKIKRIEVKPHKRLSLQKHKHRNEHWIVVSGIATITLNGKIFTLYQNESTYIKAGDIHRLENKTNDLLIIIEAQVGSYTGEDDIERLKDDYKRD</sequence>
<dbReference type="CDD" id="cd02213">
    <property type="entry name" value="cupin_PMI_typeII_C"/>
    <property type="match status" value="1"/>
</dbReference>
<evidence type="ECO:0000259" key="10">
    <source>
        <dbReference type="Pfam" id="PF22640"/>
    </source>
</evidence>
<dbReference type="Gene3D" id="2.60.120.10">
    <property type="entry name" value="Jelly Rolls"/>
    <property type="match status" value="1"/>
</dbReference>
<dbReference type="SUPFAM" id="SSF51182">
    <property type="entry name" value="RmlC-like cupins"/>
    <property type="match status" value="1"/>
</dbReference>
<dbReference type="InterPro" id="IPR049577">
    <property type="entry name" value="GMPP_N"/>
</dbReference>
<dbReference type="InterPro" id="IPR005835">
    <property type="entry name" value="NTP_transferase_dom"/>
</dbReference>
<keyword evidence="3 11" id="KW-0808">Transferase</keyword>
<feature type="domain" description="MannoseP isomerase/GMP-like beta-helix" evidence="10">
    <location>
        <begin position="316"/>
        <end position="368"/>
    </location>
</feature>
<dbReference type="InterPro" id="IPR014710">
    <property type="entry name" value="RmlC-like_jellyroll"/>
</dbReference>
<dbReference type="InterPro" id="IPR051161">
    <property type="entry name" value="Mannose-6P_isomerase_type2"/>
</dbReference>
<dbReference type="InterPro" id="IPR011051">
    <property type="entry name" value="RmlC_Cupin_sf"/>
</dbReference>
<dbReference type="EC" id="2.7.7.13" evidence="2"/>
<evidence type="ECO:0000256" key="2">
    <source>
        <dbReference type="ARBA" id="ARBA00012387"/>
    </source>
</evidence>
<name>A0A3B1E5G4_9ZZZZ</name>
<dbReference type="GO" id="GO:0009298">
    <property type="term" value="P:GDP-mannose biosynthetic process"/>
    <property type="evidence" value="ECO:0007669"/>
    <property type="project" value="TreeGrafter"/>
</dbReference>
<evidence type="ECO:0000259" key="8">
    <source>
        <dbReference type="Pfam" id="PF00483"/>
    </source>
</evidence>
<comment type="similarity">
    <text evidence="1">Belongs to the mannose-6-phosphate isomerase type 2 family.</text>
</comment>
<dbReference type="InterPro" id="IPR006375">
    <property type="entry name" value="Man1P_GuaTrfase/Man6P_Isoase"/>
</dbReference>
<comment type="catalytic activity">
    <reaction evidence="7">
        <text>alpha-D-mannose 1-phosphate + GTP + H(+) = GDP-alpha-D-mannose + diphosphate</text>
        <dbReference type="Rhea" id="RHEA:15229"/>
        <dbReference type="ChEBI" id="CHEBI:15378"/>
        <dbReference type="ChEBI" id="CHEBI:33019"/>
        <dbReference type="ChEBI" id="CHEBI:37565"/>
        <dbReference type="ChEBI" id="CHEBI:57527"/>
        <dbReference type="ChEBI" id="CHEBI:58409"/>
        <dbReference type="EC" id="2.7.7.13"/>
    </reaction>
</comment>
<dbReference type="AlphaFoldDB" id="A0A3B1E5G4"/>